<sequence>MQGHKVPNNHLKEKTVTATQMTYACVFLISVLSPVTAYAENTDLKQGAEQAGQTVGSTVHKIGQTGKEVGLGIAHGAVDIGHAAKAGAIEFWKAVKGDTGTTGNTRSQN</sequence>
<keyword evidence="1" id="KW-0812">Transmembrane</keyword>
<evidence type="ECO:0000313" key="2">
    <source>
        <dbReference type="EMBL" id="RNF62193.1"/>
    </source>
</evidence>
<organism evidence="2">
    <name type="scientific">Acidithiobacillus sulfuriphilus</name>
    <dbReference type="NCBI Taxonomy" id="1867749"/>
    <lineage>
        <taxon>Bacteria</taxon>
        <taxon>Pseudomonadati</taxon>
        <taxon>Pseudomonadota</taxon>
        <taxon>Acidithiobacillia</taxon>
        <taxon>Acidithiobacillales</taxon>
        <taxon>Acidithiobacillaceae</taxon>
        <taxon>Acidithiobacillus</taxon>
    </lineage>
</organism>
<reference evidence="2" key="1">
    <citation type="submission" date="2018-10" db="EMBL/GenBank/DDBJ databases">
        <title>Acidithiobacillus sulfuriphilus sp. nov.: an extremely acidophilic sulfur-oxidizing chemolithotroph isolated from a neutral pH environment.</title>
        <authorList>
            <person name="Falagan C."/>
            <person name="Moya-Beltran A."/>
            <person name="Quatrini R."/>
            <person name="Johnson D.B."/>
        </authorList>
    </citation>
    <scope>NUCLEOTIDE SEQUENCE [LARGE SCALE GENOMIC DNA]</scope>
    <source>
        <strain evidence="2">CJ-2</strain>
    </source>
</reference>
<evidence type="ECO:0000256" key="1">
    <source>
        <dbReference type="SAM" id="Phobius"/>
    </source>
</evidence>
<name>A0A3M8R108_9PROT</name>
<keyword evidence="1" id="KW-1133">Transmembrane helix</keyword>
<gene>
    <name evidence="2" type="ORF">EC580_07675</name>
</gene>
<dbReference type="PROSITE" id="PS51257">
    <property type="entry name" value="PROKAR_LIPOPROTEIN"/>
    <property type="match status" value="1"/>
</dbReference>
<comment type="caution">
    <text evidence="2">The sequence shown here is derived from an EMBL/GenBank/DDBJ whole genome shotgun (WGS) entry which is preliminary data.</text>
</comment>
<keyword evidence="1" id="KW-0472">Membrane</keyword>
<dbReference type="AlphaFoldDB" id="A0A3M8R108"/>
<dbReference type="EMBL" id="RIZI01000164">
    <property type="protein sequence ID" value="RNF62193.1"/>
    <property type="molecule type" value="Genomic_DNA"/>
</dbReference>
<accession>A0A3M8R108</accession>
<feature type="transmembrane region" description="Helical" evidence="1">
    <location>
        <begin position="21"/>
        <end position="39"/>
    </location>
</feature>
<dbReference type="OrthoDB" id="5297286at2"/>
<dbReference type="RefSeq" id="WP_123103773.1">
    <property type="nucleotide sequence ID" value="NZ_CP127527.1"/>
</dbReference>
<protein>
    <submittedName>
        <fullName evidence="2">Uncharacterized protein</fullName>
    </submittedName>
</protein>
<proteinExistence type="predicted"/>